<dbReference type="Pfam" id="PF22124">
    <property type="entry name" value="Glyco_hydro_95_cat"/>
    <property type="match status" value="1"/>
</dbReference>
<organism evidence="4 5">
    <name type="scientific">Murimonas intestini</name>
    <dbReference type="NCBI Taxonomy" id="1337051"/>
    <lineage>
        <taxon>Bacteria</taxon>
        <taxon>Bacillati</taxon>
        <taxon>Bacillota</taxon>
        <taxon>Clostridia</taxon>
        <taxon>Lachnospirales</taxon>
        <taxon>Lachnospiraceae</taxon>
        <taxon>Murimonas</taxon>
    </lineage>
</organism>
<accession>A0AB73SXW3</accession>
<dbReference type="InterPro" id="IPR008928">
    <property type="entry name" value="6-hairpin_glycosidase_sf"/>
</dbReference>
<feature type="domain" description="Glycosyl hydrolase family 95 N-terminal" evidence="1">
    <location>
        <begin position="8"/>
        <end position="236"/>
    </location>
</feature>
<dbReference type="PIRSF" id="PIRSF007663">
    <property type="entry name" value="UCP007663"/>
    <property type="match status" value="1"/>
</dbReference>
<dbReference type="SUPFAM" id="SSF48208">
    <property type="entry name" value="Six-hairpin glycosidases"/>
    <property type="match status" value="1"/>
</dbReference>
<dbReference type="AlphaFoldDB" id="A0AB73SXW3"/>
<dbReference type="InterPro" id="IPR049053">
    <property type="entry name" value="AFCA-like_C"/>
</dbReference>
<dbReference type="RefSeq" id="WP_257497932.1">
    <property type="nucleotide sequence ID" value="NZ_JANKBI010000025.1"/>
</dbReference>
<reference evidence="4 5" key="1">
    <citation type="submission" date="2018-05" db="EMBL/GenBank/DDBJ databases">
        <authorList>
            <person name="Goeker M."/>
            <person name="Huntemann M."/>
            <person name="Clum A."/>
            <person name="Pillay M."/>
            <person name="Palaniappan K."/>
            <person name="Varghese N."/>
            <person name="Mikhailova N."/>
            <person name="Stamatis D."/>
            <person name="Reddy T."/>
            <person name="Daum C."/>
            <person name="Shapiro N."/>
            <person name="Ivanova N."/>
            <person name="Kyrpides N."/>
            <person name="Woyke T."/>
        </authorList>
    </citation>
    <scope>NUCLEOTIDE SEQUENCE [LARGE SCALE GENOMIC DNA]</scope>
    <source>
        <strain evidence="4 5">DSM 26524</strain>
    </source>
</reference>
<dbReference type="PANTHER" id="PTHR31084:SF0">
    <property type="entry name" value="ALPHA-L-FUCOSIDASE 2"/>
    <property type="match status" value="1"/>
</dbReference>
<dbReference type="Pfam" id="PF21307">
    <property type="entry name" value="Glyco_hydro_95_C"/>
    <property type="match status" value="1"/>
</dbReference>
<evidence type="ECO:0000259" key="3">
    <source>
        <dbReference type="Pfam" id="PF22124"/>
    </source>
</evidence>
<dbReference type="Pfam" id="PF14498">
    <property type="entry name" value="Glyco_hyd_65N_2"/>
    <property type="match status" value="1"/>
</dbReference>
<keyword evidence="5" id="KW-1185">Reference proteome</keyword>
<dbReference type="Gene3D" id="1.50.10.10">
    <property type="match status" value="1"/>
</dbReference>
<feature type="domain" description="Alpha fucosidase A-like C-terminal" evidence="2">
    <location>
        <begin position="682"/>
        <end position="746"/>
    </location>
</feature>
<dbReference type="InterPro" id="IPR016518">
    <property type="entry name" value="Alpha-L-fucosidase"/>
</dbReference>
<gene>
    <name evidence="4" type="ORF">C7383_12137</name>
</gene>
<protein>
    <submittedName>
        <fullName evidence="4">Alpha-L-fucosidase 2</fullName>
    </submittedName>
</protein>
<evidence type="ECO:0000259" key="2">
    <source>
        <dbReference type="Pfam" id="PF21307"/>
    </source>
</evidence>
<feature type="domain" description="Glycosyl hydrolase family 95 catalytic" evidence="3">
    <location>
        <begin position="269"/>
        <end position="680"/>
    </location>
</feature>
<dbReference type="InterPro" id="IPR054363">
    <property type="entry name" value="GH95_cat"/>
</dbReference>
<evidence type="ECO:0000259" key="1">
    <source>
        <dbReference type="Pfam" id="PF14498"/>
    </source>
</evidence>
<evidence type="ECO:0000313" key="5">
    <source>
        <dbReference type="Proteomes" id="UP000245412"/>
    </source>
</evidence>
<dbReference type="InterPro" id="IPR027414">
    <property type="entry name" value="GH95_N_dom"/>
</dbReference>
<sequence>MRGLSIYLKRPARKWDDGLPLGNGRLGTMVMGKLKEETIIINEETLCYGPSRDRENPDAYGELQNIRELLLEGRVEKAAFLAKMALTSTPKYNNPYQPAGDLRLCFLGETGKAENYERRLDISRAAAKVTYEMNGTRYEREHLVSRKYNVLAVRIRAVGTGSITVSANISRKPFEEYTGKLGERTAGNWGENGVGGMHYLSAVRIASPDARNLGDAVYIEEKKETVIYLTSLTDYDDCLKGNRKEVEEAYGNLGREAQEILDRAEAAGFEQILQEHLRDYGELYNNFELCLGSECVNECLSEETAITTDEMLKGFREGNRENELQLAMLLVQFARYLMISSSDGCRLPANLQGLWSGAYEPPWQCQYTININTQMNYWFVEKAGLSRCHLPLFGLIRLLAQNGRKTADKLYHSRGFCAHHNTNVWGCTAPEGIFDASPYWVMGGAWLCIHLYDHYEYTKDKKFLEESMPLMREAIRFFEDYLYELPNGYLVTGPVVSPENTYRSRKGETGALAMGTAMDNCILRQLLTSYIKGMSELSICDEEESALLEGMLNKLPPLMIGSDGRLLEWMEEYEETEPGHRHISHLYGLHPGNEITPEKKELFDAARKTLEYRLANGGGHTGWSRAWLACFAARLQDGEALRENIAQLLSKCIQDNMLDVHPPFQIDGNFGIAEAVLEGLVQERNGRTYLLPAIPKRWECGMVKGFCLRGGRRIDMSWENGRPVSVTLYASEDTDSVFCWKDREMKIFCPAGKSVEFKF</sequence>
<dbReference type="InterPro" id="IPR012341">
    <property type="entry name" value="6hp_glycosidase-like_sf"/>
</dbReference>
<dbReference type="GO" id="GO:0005975">
    <property type="term" value="P:carbohydrate metabolic process"/>
    <property type="evidence" value="ECO:0007669"/>
    <property type="project" value="InterPro"/>
</dbReference>
<name>A0AB73SXW3_9FIRM</name>
<dbReference type="PANTHER" id="PTHR31084">
    <property type="entry name" value="ALPHA-L-FUCOSIDASE 2"/>
    <property type="match status" value="1"/>
</dbReference>
<dbReference type="Proteomes" id="UP000245412">
    <property type="component" value="Unassembled WGS sequence"/>
</dbReference>
<dbReference type="EMBL" id="QGGY01000021">
    <property type="protein sequence ID" value="PWJ72171.1"/>
    <property type="molecule type" value="Genomic_DNA"/>
</dbReference>
<comment type="caution">
    <text evidence="4">The sequence shown here is derived from an EMBL/GenBank/DDBJ whole genome shotgun (WGS) entry which is preliminary data.</text>
</comment>
<evidence type="ECO:0000313" key="4">
    <source>
        <dbReference type="EMBL" id="PWJ72171.1"/>
    </source>
</evidence>
<dbReference type="GO" id="GO:0004560">
    <property type="term" value="F:alpha-L-fucosidase activity"/>
    <property type="evidence" value="ECO:0007669"/>
    <property type="project" value="InterPro"/>
</dbReference>
<proteinExistence type="predicted"/>